<sequence length="578" mass="66686">MGIYNNYKRPEKKFTATNFIDDRDVSKKKTSVKSFQELKPEWRKFCEYYKQYPDRFIDLISPPDSKIKLFFYQRMMLRILFRSQKVYFTFTRGSAKSFTQILALYLKCVMHSGGHYFIAAPTKQQAANISQENIEKIWEYFPILQNEVKKYYFNKDSTKLVFHNNAKLDVVQVSNSSRGGRRHGGAIEEIVDETMKKDMLNEIVLPMMANNRIAACGGTDPYEQHKFQFYITTAGTRQSFAFEKLQEVLKEMAQGKNVFVLGAGYELPCMHNQLDIDYVNSMKEADTVNPLGFAREYESVWTGSSDSSLVSYEDLNKCRVLTRAEDKASDKNAMYILGYDVARSEGSANATSALVVLKCIPRGDGTYQKHVVNLYSFEGAHFLEQARFLKKKVNDFNASMLVVDSNGLGVGLLDQLVLEIDENPPYQVVNDERYAKFKTGNSIPMVYALKSQNKETRASDIHNLFINLISNQKVKLLVSESQAKAEMKKVKDQEKLEEILMPYRHTDFLVEEIMNLEYKQSGNQTQVKQISRGINKDRFSALEYALYYAHLIEKKNQTRKRENIDLSQFLMIKSSTLF</sequence>
<dbReference type="Proteomes" id="UP000078336">
    <property type="component" value="Unassembled WGS sequence"/>
</dbReference>
<keyword evidence="2" id="KW-1185">Reference proteome</keyword>
<reference evidence="1 2" key="1">
    <citation type="submission" date="2016-03" db="EMBL/GenBank/DDBJ databases">
        <title>Spore heat resistance.</title>
        <authorList>
            <person name="Boekhorst J."/>
            <person name="Berendsen E.M."/>
            <person name="Wells-Bennik M.H."/>
            <person name="Kuipers O.P."/>
        </authorList>
    </citation>
    <scope>NUCLEOTIDE SEQUENCE [LARGE SCALE GENOMIC DNA]</scope>
    <source>
        <strain evidence="1 2">AF16</strain>
    </source>
</reference>
<evidence type="ECO:0000313" key="2">
    <source>
        <dbReference type="Proteomes" id="UP000078336"/>
    </source>
</evidence>
<dbReference type="AlphaFoldDB" id="A0A178TQW0"/>
<dbReference type="InterPro" id="IPR027417">
    <property type="entry name" value="P-loop_NTPase"/>
</dbReference>
<dbReference type="RefSeq" id="WP_081254016.1">
    <property type="nucleotide sequence ID" value="NZ_LUCQ01000018.1"/>
</dbReference>
<organism evidence="1 2">
    <name type="scientific">Anoxybacillus flavithermus</name>
    <dbReference type="NCBI Taxonomy" id="33934"/>
    <lineage>
        <taxon>Bacteria</taxon>
        <taxon>Bacillati</taxon>
        <taxon>Bacillota</taxon>
        <taxon>Bacilli</taxon>
        <taxon>Bacillales</taxon>
        <taxon>Anoxybacillaceae</taxon>
        <taxon>Anoxybacillus</taxon>
    </lineage>
</organism>
<name>A0A178TQW0_9BACL</name>
<protein>
    <submittedName>
        <fullName evidence="1">Conserved phage-related protein</fullName>
    </submittedName>
</protein>
<proteinExistence type="predicted"/>
<gene>
    <name evidence="1" type="ORF">TAF16_0211</name>
</gene>
<dbReference type="EMBL" id="LUCQ01000018">
    <property type="protein sequence ID" value="OAO82591.1"/>
    <property type="molecule type" value="Genomic_DNA"/>
</dbReference>
<dbReference type="OrthoDB" id="2520306at2"/>
<dbReference type="Gene3D" id="3.40.50.300">
    <property type="entry name" value="P-loop containing nucleotide triphosphate hydrolases"/>
    <property type="match status" value="1"/>
</dbReference>
<dbReference type="Gene3D" id="3.30.420.240">
    <property type="match status" value="1"/>
</dbReference>
<evidence type="ECO:0000313" key="1">
    <source>
        <dbReference type="EMBL" id="OAO82591.1"/>
    </source>
</evidence>
<accession>A0A178TQW0</accession>
<dbReference type="PATRIC" id="fig|33934.7.peg.1687"/>
<comment type="caution">
    <text evidence="1">The sequence shown here is derived from an EMBL/GenBank/DDBJ whole genome shotgun (WGS) entry which is preliminary data.</text>
</comment>